<name>A0A9X2KI10_9MICC</name>
<feature type="transmembrane region" description="Helical" evidence="9">
    <location>
        <begin position="134"/>
        <end position="153"/>
    </location>
</feature>
<evidence type="ECO:0000256" key="2">
    <source>
        <dbReference type="ARBA" id="ARBA00007935"/>
    </source>
</evidence>
<evidence type="ECO:0000256" key="8">
    <source>
        <dbReference type="SAM" id="MobiDB-lite"/>
    </source>
</evidence>
<sequence>MSESLQATASARTGRRTGPFPTPARRRRYLIVVGVLLVIALLATYGILGYGNRAEFMSRQWVTIAGLRVESVVVILVVAFCQSFATVSFQTATQNRILTPSIMGFESMYVAIQTAAVFFLGISGVTLLDGPARFFLQAGLMVLMSVLLYSWLLSGRFGNLHIMLLVGVVIGGGLGSLSTFMQRLLEPNEFDILSARLLGSISNASTENLPYVIPVCLAAGVALWLRSRRMNLMALGRDATNNLGLNHRRELMTTLLLVSIMMAMTTSLVGPMTFLGFLVATLAYSLTDTYDHRLILPVAFLAGYSVLALAYFTLRNVFYAGGAVTVIVELVGGLVFLIVLLRKGRL</sequence>
<feature type="transmembrane region" description="Helical" evidence="9">
    <location>
        <begin position="109"/>
        <end position="128"/>
    </location>
</feature>
<feature type="transmembrane region" description="Helical" evidence="9">
    <location>
        <begin position="29"/>
        <end position="51"/>
    </location>
</feature>
<evidence type="ECO:0000256" key="5">
    <source>
        <dbReference type="ARBA" id="ARBA00022692"/>
    </source>
</evidence>
<keyword evidence="5 9" id="KW-0812">Transmembrane</keyword>
<protein>
    <submittedName>
        <fullName evidence="10">Iron chelate uptake ABC transporter family permease subunit</fullName>
    </submittedName>
</protein>
<feature type="region of interest" description="Disordered" evidence="8">
    <location>
        <begin position="1"/>
        <end position="20"/>
    </location>
</feature>
<evidence type="ECO:0000256" key="6">
    <source>
        <dbReference type="ARBA" id="ARBA00022989"/>
    </source>
</evidence>
<dbReference type="EMBL" id="JANAFB010000013">
    <property type="protein sequence ID" value="MCP3425738.1"/>
    <property type="molecule type" value="Genomic_DNA"/>
</dbReference>
<dbReference type="GO" id="GO:0033214">
    <property type="term" value="P:siderophore-iron import into cell"/>
    <property type="evidence" value="ECO:0007669"/>
    <property type="project" value="TreeGrafter"/>
</dbReference>
<evidence type="ECO:0000313" key="10">
    <source>
        <dbReference type="EMBL" id="MCP3425738.1"/>
    </source>
</evidence>
<gene>
    <name evidence="10" type="ORF">NBM05_06875</name>
</gene>
<dbReference type="InterPro" id="IPR037294">
    <property type="entry name" value="ABC_BtuC-like"/>
</dbReference>
<dbReference type="Pfam" id="PF01032">
    <property type="entry name" value="FecCD"/>
    <property type="match status" value="1"/>
</dbReference>
<feature type="compositionally biased region" description="Polar residues" evidence="8">
    <location>
        <begin position="1"/>
        <end position="11"/>
    </location>
</feature>
<dbReference type="GO" id="GO:0005886">
    <property type="term" value="C:plasma membrane"/>
    <property type="evidence" value="ECO:0007669"/>
    <property type="project" value="UniProtKB-SubCell"/>
</dbReference>
<dbReference type="PANTHER" id="PTHR30472">
    <property type="entry name" value="FERRIC ENTEROBACTIN TRANSPORT SYSTEM PERMEASE PROTEIN"/>
    <property type="match status" value="1"/>
</dbReference>
<keyword evidence="7 9" id="KW-0472">Membrane</keyword>
<feature type="transmembrane region" description="Helical" evidence="9">
    <location>
        <begin position="160"/>
        <end position="181"/>
    </location>
</feature>
<keyword evidence="11" id="KW-1185">Reference proteome</keyword>
<proteinExistence type="inferred from homology"/>
<feature type="transmembrane region" description="Helical" evidence="9">
    <location>
        <begin position="294"/>
        <end position="312"/>
    </location>
</feature>
<keyword evidence="4" id="KW-1003">Cell membrane</keyword>
<feature type="transmembrane region" description="Helical" evidence="9">
    <location>
        <begin position="255"/>
        <end position="282"/>
    </location>
</feature>
<dbReference type="RefSeq" id="WP_254166088.1">
    <property type="nucleotide sequence ID" value="NZ_JANAFB010000013.1"/>
</dbReference>
<accession>A0A9X2KI10</accession>
<comment type="caution">
    <text evidence="10">The sequence shown here is derived from an EMBL/GenBank/DDBJ whole genome shotgun (WGS) entry which is preliminary data.</text>
</comment>
<dbReference type="AlphaFoldDB" id="A0A9X2KI10"/>
<reference evidence="10" key="1">
    <citation type="submission" date="2022-06" db="EMBL/GenBank/DDBJ databases">
        <title>Rothia sp. isolated from sandalwood seedling.</title>
        <authorList>
            <person name="Tuikhar N."/>
            <person name="Kirdat K."/>
            <person name="Thorat V."/>
            <person name="Swetha P."/>
            <person name="Padma S."/>
            <person name="Sundararaj R."/>
            <person name="Yadav A."/>
        </authorList>
    </citation>
    <scope>NUCLEOTIDE SEQUENCE</scope>
    <source>
        <strain evidence="10">AR01</strain>
    </source>
</reference>
<evidence type="ECO:0000256" key="7">
    <source>
        <dbReference type="ARBA" id="ARBA00023136"/>
    </source>
</evidence>
<dbReference type="PANTHER" id="PTHR30472:SF19">
    <property type="entry name" value="PETROBACTIN IMPORT SYSTEM PERMEASE PROTEIN YCLO"/>
    <property type="match status" value="1"/>
</dbReference>
<feature type="transmembrane region" description="Helical" evidence="9">
    <location>
        <begin position="319"/>
        <end position="341"/>
    </location>
</feature>
<dbReference type="Gene3D" id="1.10.3470.10">
    <property type="entry name" value="ABC transporter involved in vitamin B12 uptake, BtuC"/>
    <property type="match status" value="1"/>
</dbReference>
<dbReference type="SUPFAM" id="SSF81345">
    <property type="entry name" value="ABC transporter involved in vitamin B12 uptake, BtuC"/>
    <property type="match status" value="1"/>
</dbReference>
<comment type="subcellular location">
    <subcellularLocation>
        <location evidence="1">Cell membrane</location>
        <topology evidence="1">Multi-pass membrane protein</topology>
    </subcellularLocation>
</comment>
<organism evidence="10 11">
    <name type="scientific">Rothia santali</name>
    <dbReference type="NCBI Taxonomy" id="2949643"/>
    <lineage>
        <taxon>Bacteria</taxon>
        <taxon>Bacillati</taxon>
        <taxon>Actinomycetota</taxon>
        <taxon>Actinomycetes</taxon>
        <taxon>Micrococcales</taxon>
        <taxon>Micrococcaceae</taxon>
        <taxon>Rothia</taxon>
    </lineage>
</organism>
<dbReference type="InterPro" id="IPR000522">
    <property type="entry name" value="ABC_transptr_permease_BtuC"/>
</dbReference>
<feature type="transmembrane region" description="Helical" evidence="9">
    <location>
        <begin position="208"/>
        <end position="225"/>
    </location>
</feature>
<evidence type="ECO:0000256" key="1">
    <source>
        <dbReference type="ARBA" id="ARBA00004651"/>
    </source>
</evidence>
<keyword evidence="6 9" id="KW-1133">Transmembrane helix</keyword>
<evidence type="ECO:0000313" key="11">
    <source>
        <dbReference type="Proteomes" id="UP001139502"/>
    </source>
</evidence>
<keyword evidence="3" id="KW-0813">Transport</keyword>
<dbReference type="GO" id="GO:0022857">
    <property type="term" value="F:transmembrane transporter activity"/>
    <property type="evidence" value="ECO:0007669"/>
    <property type="project" value="InterPro"/>
</dbReference>
<feature type="transmembrane region" description="Helical" evidence="9">
    <location>
        <begin position="71"/>
        <end position="89"/>
    </location>
</feature>
<comment type="similarity">
    <text evidence="2">Belongs to the binding-protein-dependent transport system permease family. FecCD subfamily.</text>
</comment>
<evidence type="ECO:0000256" key="3">
    <source>
        <dbReference type="ARBA" id="ARBA00022448"/>
    </source>
</evidence>
<evidence type="ECO:0000256" key="9">
    <source>
        <dbReference type="SAM" id="Phobius"/>
    </source>
</evidence>
<evidence type="ECO:0000256" key="4">
    <source>
        <dbReference type="ARBA" id="ARBA00022475"/>
    </source>
</evidence>
<dbReference type="Proteomes" id="UP001139502">
    <property type="component" value="Unassembled WGS sequence"/>
</dbReference>